<gene>
    <name evidence="1" type="ORF">ACFFSY_03540</name>
</gene>
<sequence>MASIKVNSTVMRDKSESLKGIAKSIQGFTSEMTNEINRLRSTWEGEVAETTVKKFNELKDDFQSRFDTINQYAEFLKSAADEWDRVNQENLQSAESQRSDA</sequence>
<proteinExistence type="predicted"/>
<protein>
    <submittedName>
        <fullName evidence="1">WXG100 family type VII secretion target</fullName>
    </submittedName>
</protein>
<organism evidence="1 2">
    <name type="scientific">Paenibacillus aurantiacus</name>
    <dbReference type="NCBI Taxonomy" id="1936118"/>
    <lineage>
        <taxon>Bacteria</taxon>
        <taxon>Bacillati</taxon>
        <taxon>Bacillota</taxon>
        <taxon>Bacilli</taxon>
        <taxon>Bacillales</taxon>
        <taxon>Paenibacillaceae</taxon>
        <taxon>Paenibacillus</taxon>
    </lineage>
</organism>
<dbReference type="Proteomes" id="UP001589747">
    <property type="component" value="Unassembled WGS sequence"/>
</dbReference>
<keyword evidence="2" id="KW-1185">Reference proteome</keyword>
<name>A0ABV5KL74_9BACL</name>
<dbReference type="RefSeq" id="WP_377489974.1">
    <property type="nucleotide sequence ID" value="NZ_JBHMDO010000008.1"/>
</dbReference>
<evidence type="ECO:0000313" key="2">
    <source>
        <dbReference type="Proteomes" id="UP001589747"/>
    </source>
</evidence>
<reference evidence="1 2" key="1">
    <citation type="submission" date="2024-09" db="EMBL/GenBank/DDBJ databases">
        <authorList>
            <person name="Sun Q."/>
            <person name="Mori K."/>
        </authorList>
    </citation>
    <scope>NUCLEOTIDE SEQUENCE [LARGE SCALE GENOMIC DNA]</scope>
    <source>
        <strain evidence="1 2">TISTR 2452</strain>
    </source>
</reference>
<dbReference type="Gene3D" id="1.10.287.1060">
    <property type="entry name" value="ESAT-6-like"/>
    <property type="match status" value="1"/>
</dbReference>
<dbReference type="Pfam" id="PF06013">
    <property type="entry name" value="WXG100"/>
    <property type="match status" value="1"/>
</dbReference>
<dbReference type="SUPFAM" id="SSF140453">
    <property type="entry name" value="EsxAB dimer-like"/>
    <property type="match status" value="1"/>
</dbReference>
<dbReference type="InterPro" id="IPR010310">
    <property type="entry name" value="T7SS_ESAT-6-like"/>
</dbReference>
<comment type="caution">
    <text evidence="1">The sequence shown here is derived from an EMBL/GenBank/DDBJ whole genome shotgun (WGS) entry which is preliminary data.</text>
</comment>
<evidence type="ECO:0000313" key="1">
    <source>
        <dbReference type="EMBL" id="MFB9324993.1"/>
    </source>
</evidence>
<dbReference type="EMBL" id="JBHMDO010000008">
    <property type="protein sequence ID" value="MFB9324993.1"/>
    <property type="molecule type" value="Genomic_DNA"/>
</dbReference>
<dbReference type="InterPro" id="IPR036689">
    <property type="entry name" value="ESAT-6-like_sf"/>
</dbReference>
<accession>A0ABV5KL74</accession>